<dbReference type="InterPro" id="IPR041413">
    <property type="entry name" value="MLTR_LBD"/>
</dbReference>
<dbReference type="Gene3D" id="3.30.450.180">
    <property type="match status" value="1"/>
</dbReference>
<reference evidence="2 3" key="1">
    <citation type="submission" date="2019-03" db="EMBL/GenBank/DDBJ databases">
        <title>Genomic Encyclopedia of Type Strains, Phase IV (KMG-IV): sequencing the most valuable type-strain genomes for metagenomic binning, comparative biology and taxonomic classification.</title>
        <authorList>
            <person name="Goeker M."/>
        </authorList>
    </citation>
    <scope>NUCLEOTIDE SEQUENCE [LARGE SCALE GENOMIC DNA]</scope>
    <source>
        <strain evidence="2 3">DSM 45934</strain>
    </source>
</reference>
<comment type="caution">
    <text evidence="2">The sequence shown here is derived from an EMBL/GenBank/DDBJ whole genome shotgun (WGS) entry which is preliminary data.</text>
</comment>
<feature type="domain" description="MmyB-like transcription regulator ligand binding" evidence="1">
    <location>
        <begin position="2"/>
        <end position="67"/>
    </location>
</feature>
<evidence type="ECO:0000313" key="2">
    <source>
        <dbReference type="EMBL" id="TCO59377.1"/>
    </source>
</evidence>
<keyword evidence="3" id="KW-1185">Reference proteome</keyword>
<organism evidence="2 3">
    <name type="scientific">Actinocrispum wychmicini</name>
    <dbReference type="NCBI Taxonomy" id="1213861"/>
    <lineage>
        <taxon>Bacteria</taxon>
        <taxon>Bacillati</taxon>
        <taxon>Actinomycetota</taxon>
        <taxon>Actinomycetes</taxon>
        <taxon>Pseudonocardiales</taxon>
        <taxon>Pseudonocardiaceae</taxon>
        <taxon>Actinocrispum</taxon>
    </lineage>
</organism>
<evidence type="ECO:0000259" key="1">
    <source>
        <dbReference type="Pfam" id="PF17765"/>
    </source>
</evidence>
<name>A0A4R2JKM5_9PSEU</name>
<dbReference type="PANTHER" id="PTHR35010">
    <property type="entry name" value="BLL4672 PROTEIN-RELATED"/>
    <property type="match status" value="1"/>
</dbReference>
<sequence length="84" mass="9351">MKSTEFAALWSRHPVLNCTFGVKYFHHPVVGQLELSFEVVQLPDDSAHRILIYSAEPGTPSEAALRLMRAGAQQPAAERAIQDF</sequence>
<proteinExistence type="predicted"/>
<dbReference type="AlphaFoldDB" id="A0A4R2JKM5"/>
<dbReference type="Pfam" id="PF17765">
    <property type="entry name" value="MLTR_LBD"/>
    <property type="match status" value="1"/>
</dbReference>
<gene>
    <name evidence="2" type="ORF">EV192_104218</name>
</gene>
<evidence type="ECO:0000313" key="3">
    <source>
        <dbReference type="Proteomes" id="UP000295680"/>
    </source>
</evidence>
<dbReference type="EMBL" id="SLWS01000004">
    <property type="protein sequence ID" value="TCO59377.1"/>
    <property type="molecule type" value="Genomic_DNA"/>
</dbReference>
<accession>A0A4R2JKM5</accession>
<protein>
    <recommendedName>
        <fullName evidence="1">MmyB-like transcription regulator ligand binding domain-containing protein</fullName>
    </recommendedName>
</protein>
<dbReference type="Proteomes" id="UP000295680">
    <property type="component" value="Unassembled WGS sequence"/>
</dbReference>
<dbReference type="PANTHER" id="PTHR35010:SF2">
    <property type="entry name" value="BLL4672 PROTEIN"/>
    <property type="match status" value="1"/>
</dbReference>